<evidence type="ECO:0000256" key="2">
    <source>
        <dbReference type="SAM" id="MobiDB-lite"/>
    </source>
</evidence>
<comment type="caution">
    <text evidence="3">The sequence shown here is derived from an EMBL/GenBank/DDBJ whole genome shotgun (WGS) entry which is preliminary data.</text>
</comment>
<feature type="coiled-coil region" evidence="1">
    <location>
        <begin position="446"/>
        <end position="473"/>
    </location>
</feature>
<evidence type="ECO:0000313" key="3">
    <source>
        <dbReference type="EMBL" id="KAL1597658.1"/>
    </source>
</evidence>
<evidence type="ECO:0000256" key="1">
    <source>
        <dbReference type="SAM" id="Coils"/>
    </source>
</evidence>
<protein>
    <submittedName>
        <fullName evidence="3">Uncharacterized protein</fullName>
    </submittedName>
</protein>
<sequence>MSAFDSDGDDRMAAPRGRSAATGGNKKVREQSLILAFMTPLTSMLQTYSTKDKLKKPTAQNSHPNLPILSKADADAASQQVASNIPTDKPIVNFLGAEVPPEFRVPRTQESIDGAKYIPLAHRIKEDGWLPLINEAYNDELYADSGLTKKYDHYAWVLEVDQAMAGTHPELLFVSMTGNPSKELRTNPEFHNIRNVYKARSKSHASIYVRHLVVGPEYDNLNIEQATKLARAARYYAEAKAESWRTAATIDKKLYPQWQSAHSELGYRALITINNNKASEYKKSTMLAWATALEKLAKAAAEAGHTHIRSLYYVGYAIDAQERERAHMRNDHSSNMLVRFAQAVLELATWCPQKVEVFTHPICLLACESTAAVAEALLARALCSYHFHGGFNIQPCGASVASIYRKNWTHEEREAYWVKNRKWLVEEANFFDYMDEEIERRQKLQEREWNEKMKKLTDEREAFDKQKEALLSATHRIHEKMDFEMANKYDFLKKYVGMFEHLSKTAHEMGTPKRRS</sequence>
<reference evidence="3 4" key="1">
    <citation type="submission" date="2024-02" db="EMBL/GenBank/DDBJ databases">
        <title>De novo assembly and annotation of 12 fungi associated with fruit tree decline syndrome in Ontario, Canada.</title>
        <authorList>
            <person name="Sulman M."/>
            <person name="Ellouze W."/>
            <person name="Ilyukhin E."/>
        </authorList>
    </citation>
    <scope>NUCLEOTIDE SEQUENCE [LARGE SCALE GENOMIC DNA]</scope>
    <source>
        <strain evidence="3 4">M97-236</strain>
    </source>
</reference>
<keyword evidence="1" id="KW-0175">Coiled coil</keyword>
<name>A0ABR3R089_9PLEO</name>
<dbReference type="Proteomes" id="UP001521222">
    <property type="component" value="Unassembled WGS sequence"/>
</dbReference>
<organism evidence="3 4">
    <name type="scientific">Nothophoma quercina</name>
    <dbReference type="NCBI Taxonomy" id="749835"/>
    <lineage>
        <taxon>Eukaryota</taxon>
        <taxon>Fungi</taxon>
        <taxon>Dikarya</taxon>
        <taxon>Ascomycota</taxon>
        <taxon>Pezizomycotina</taxon>
        <taxon>Dothideomycetes</taxon>
        <taxon>Pleosporomycetidae</taxon>
        <taxon>Pleosporales</taxon>
        <taxon>Pleosporineae</taxon>
        <taxon>Didymellaceae</taxon>
        <taxon>Nothophoma</taxon>
    </lineage>
</organism>
<keyword evidence="4" id="KW-1185">Reference proteome</keyword>
<dbReference type="EMBL" id="JAKIXB020000025">
    <property type="protein sequence ID" value="KAL1597658.1"/>
    <property type="molecule type" value="Genomic_DNA"/>
</dbReference>
<gene>
    <name evidence="3" type="ORF">SLS59_007356</name>
</gene>
<proteinExistence type="predicted"/>
<accession>A0ABR3R089</accession>
<feature type="region of interest" description="Disordered" evidence="2">
    <location>
        <begin position="1"/>
        <end position="26"/>
    </location>
</feature>
<evidence type="ECO:0000313" key="4">
    <source>
        <dbReference type="Proteomes" id="UP001521222"/>
    </source>
</evidence>